<proteinExistence type="predicted"/>
<dbReference type="Proteomes" id="UP000631114">
    <property type="component" value="Unassembled WGS sequence"/>
</dbReference>
<keyword evidence="2" id="KW-1185">Reference proteome</keyword>
<sequence length="253" mass="27956">MASLAVMNPPLVVTPDGSFPDRVGANNSRSWSDLSNQNKSASFDQGLEKFYPEPINGITAVPSSILEEGLFIWNNYPVGYFVEKRFPYPVVKNILEKQWKPKGQVFVVRPWSEDVHLLKQGNKSVPIWAKLDLPKQLWTKKGIGFVISMIGNSLCVDEGKGMIVDGKLVPLDLMKVSLLSIPNTKIVSPADSLAIAELTDVNPFMVLQYDHKSDTAVVDYVTREPSLPIMVKAIQAVGVTDIATLEPAHVVQR</sequence>
<comment type="caution">
    <text evidence="1">The sequence shown here is derived from an EMBL/GenBank/DDBJ whole genome shotgun (WGS) entry which is preliminary data.</text>
</comment>
<evidence type="ECO:0008006" key="3">
    <source>
        <dbReference type="Google" id="ProtNLM"/>
    </source>
</evidence>
<protein>
    <recommendedName>
        <fullName evidence="3">DUF4283 domain-containing protein</fullName>
    </recommendedName>
</protein>
<evidence type="ECO:0000313" key="1">
    <source>
        <dbReference type="EMBL" id="KAF9598217.1"/>
    </source>
</evidence>
<organism evidence="1 2">
    <name type="scientific">Coptis chinensis</name>
    <dbReference type="NCBI Taxonomy" id="261450"/>
    <lineage>
        <taxon>Eukaryota</taxon>
        <taxon>Viridiplantae</taxon>
        <taxon>Streptophyta</taxon>
        <taxon>Embryophyta</taxon>
        <taxon>Tracheophyta</taxon>
        <taxon>Spermatophyta</taxon>
        <taxon>Magnoliopsida</taxon>
        <taxon>Ranunculales</taxon>
        <taxon>Ranunculaceae</taxon>
        <taxon>Coptidoideae</taxon>
        <taxon>Coptis</taxon>
    </lineage>
</organism>
<name>A0A835HH51_9MAGN</name>
<evidence type="ECO:0000313" key="2">
    <source>
        <dbReference type="Proteomes" id="UP000631114"/>
    </source>
</evidence>
<accession>A0A835HH51</accession>
<dbReference type="EMBL" id="JADFTS010000007">
    <property type="protein sequence ID" value="KAF9598217.1"/>
    <property type="molecule type" value="Genomic_DNA"/>
</dbReference>
<reference evidence="1 2" key="1">
    <citation type="submission" date="2020-10" db="EMBL/GenBank/DDBJ databases">
        <title>The Coptis chinensis genome and diversification of protoberbering-type alkaloids.</title>
        <authorList>
            <person name="Wang B."/>
            <person name="Shu S."/>
            <person name="Song C."/>
            <person name="Liu Y."/>
        </authorList>
    </citation>
    <scope>NUCLEOTIDE SEQUENCE [LARGE SCALE GENOMIC DNA]</scope>
    <source>
        <strain evidence="1">HL-2020</strain>
        <tissue evidence="1">Leaf</tissue>
    </source>
</reference>
<gene>
    <name evidence="1" type="ORF">IFM89_025918</name>
</gene>
<dbReference type="AlphaFoldDB" id="A0A835HH51"/>